<dbReference type="Gene3D" id="3.40.50.2300">
    <property type="match status" value="2"/>
</dbReference>
<evidence type="ECO:0000259" key="4">
    <source>
        <dbReference type="Pfam" id="PF13458"/>
    </source>
</evidence>
<keyword evidence="2 3" id="KW-0732">Signal</keyword>
<feature type="domain" description="Leucine-binding protein" evidence="4">
    <location>
        <begin position="34"/>
        <end position="383"/>
    </location>
</feature>
<dbReference type="PROSITE" id="PS51257">
    <property type="entry name" value="PROKAR_LIPOPROTEIN"/>
    <property type="match status" value="1"/>
</dbReference>
<evidence type="ECO:0000313" key="5">
    <source>
        <dbReference type="EMBL" id="GAA2339886.1"/>
    </source>
</evidence>
<dbReference type="Pfam" id="PF13458">
    <property type="entry name" value="Peripla_BP_6"/>
    <property type="match status" value="1"/>
</dbReference>
<feature type="chain" id="PRO_5046294746" evidence="3">
    <location>
        <begin position="25"/>
        <end position="388"/>
    </location>
</feature>
<evidence type="ECO:0000256" key="1">
    <source>
        <dbReference type="ARBA" id="ARBA00010062"/>
    </source>
</evidence>
<keyword evidence="6" id="KW-1185">Reference proteome</keyword>
<name>A0ABN3FYL3_9ACTN</name>
<dbReference type="RefSeq" id="WP_344612239.1">
    <property type="nucleotide sequence ID" value="NZ_BAAARV010000019.1"/>
</dbReference>
<dbReference type="InterPro" id="IPR051010">
    <property type="entry name" value="BCAA_transport"/>
</dbReference>
<evidence type="ECO:0000256" key="3">
    <source>
        <dbReference type="SAM" id="SignalP"/>
    </source>
</evidence>
<evidence type="ECO:0000256" key="2">
    <source>
        <dbReference type="ARBA" id="ARBA00022729"/>
    </source>
</evidence>
<comment type="similarity">
    <text evidence="1">Belongs to the leucine-binding protein family.</text>
</comment>
<protein>
    <submittedName>
        <fullName evidence="5">ABC transporter substrate-binding protein</fullName>
    </submittedName>
</protein>
<proteinExistence type="inferred from homology"/>
<gene>
    <name evidence="5" type="ORF">GCM10010170_022390</name>
</gene>
<dbReference type="EMBL" id="BAAARV010000019">
    <property type="protein sequence ID" value="GAA2339886.1"/>
    <property type="molecule type" value="Genomic_DNA"/>
</dbReference>
<accession>A0ABN3FYL3</accession>
<feature type="signal peptide" evidence="3">
    <location>
        <begin position="1"/>
        <end position="24"/>
    </location>
</feature>
<dbReference type="InterPro" id="IPR028081">
    <property type="entry name" value="Leu-bd"/>
</dbReference>
<evidence type="ECO:0000313" key="6">
    <source>
        <dbReference type="Proteomes" id="UP001501444"/>
    </source>
</evidence>
<dbReference type="PANTHER" id="PTHR30483">
    <property type="entry name" value="LEUCINE-SPECIFIC-BINDING PROTEIN"/>
    <property type="match status" value="1"/>
</dbReference>
<dbReference type="PANTHER" id="PTHR30483:SF6">
    <property type="entry name" value="PERIPLASMIC BINDING PROTEIN OF ABC TRANSPORTER FOR NATURAL AMINO ACIDS"/>
    <property type="match status" value="1"/>
</dbReference>
<dbReference type="Proteomes" id="UP001501444">
    <property type="component" value="Unassembled WGS sequence"/>
</dbReference>
<sequence>MVSRRLRVCVVGVLVAALAGCGGAGDGADGGKQEITFGGLVTTSGVNAYVGVSASKAYTVAVNMVNADPARYLGSADRSVKVEAKDAGETAPTAVALARSMAADSKYVGLVGPSTSPQALALGPLAQSSKIPLVVPGSPAPGITDAGDRVFQMAATNDVLAEQVIQAVVPKQHLTKVGVIYSPDNNANLVAGKSAINALAKAGAAVVEFTIPATDQDYTSAVAKMRDANCDGVFIATNSGGVAAAIIQAERTGYHPQWLGGPMFANDVVFKNAGQSAVGSVITTDYNPNLRTDLNDAFRSAYQKEANTPADVYAAQAFSTVLTLAAAIKSIPASEKVTRDKLTSALATAKDVEVVVSDGKLSMGADRRTQINAALLRLDSAGKFTPYE</sequence>
<dbReference type="SUPFAM" id="SSF53822">
    <property type="entry name" value="Periplasmic binding protein-like I"/>
    <property type="match status" value="1"/>
</dbReference>
<dbReference type="InterPro" id="IPR028082">
    <property type="entry name" value="Peripla_BP_I"/>
</dbReference>
<comment type="caution">
    <text evidence="5">The sequence shown here is derived from an EMBL/GenBank/DDBJ whole genome shotgun (WGS) entry which is preliminary data.</text>
</comment>
<organism evidence="5 6">
    <name type="scientific">Dactylosporangium salmoneum</name>
    <dbReference type="NCBI Taxonomy" id="53361"/>
    <lineage>
        <taxon>Bacteria</taxon>
        <taxon>Bacillati</taxon>
        <taxon>Actinomycetota</taxon>
        <taxon>Actinomycetes</taxon>
        <taxon>Micromonosporales</taxon>
        <taxon>Micromonosporaceae</taxon>
        <taxon>Dactylosporangium</taxon>
    </lineage>
</organism>
<reference evidence="5 6" key="1">
    <citation type="journal article" date="2019" name="Int. J. Syst. Evol. Microbiol.">
        <title>The Global Catalogue of Microorganisms (GCM) 10K type strain sequencing project: providing services to taxonomists for standard genome sequencing and annotation.</title>
        <authorList>
            <consortium name="The Broad Institute Genomics Platform"/>
            <consortium name="The Broad Institute Genome Sequencing Center for Infectious Disease"/>
            <person name="Wu L."/>
            <person name="Ma J."/>
        </authorList>
    </citation>
    <scope>NUCLEOTIDE SEQUENCE [LARGE SCALE GENOMIC DNA]</scope>
    <source>
        <strain evidence="5 6">JCM 3272</strain>
    </source>
</reference>